<sequence>MTADVGRNLHLASEQDKDNYDSRQENASAGASFTYGSMSGSASVNASRDKLHSTFDSVNEQTGIFAGKGGFDIRVGEHTQLDGAVIASTAEKDKNRLDTGTLGFSDIQNKAEYKTEHQSVGFSTCGAVGSQLGTNMASNLLAGTNKSGNQSSTTHAAVSDGTIVVRDADKQKQDVSDLSRDTDNAANGLSPILIRKKSSNAWLRRRLSLKSVPR</sequence>
<reference evidence="3 4" key="1">
    <citation type="journal article" date="2023" name="Access Microbiol">
        <title>The genome of a steinernematid-associated Pseudomonas piscis bacterium encodes the biosynthesis of insect toxins.</title>
        <authorList>
            <person name="Awori R.M."/>
            <person name="Hendre P."/>
            <person name="Amugune N.O."/>
        </authorList>
    </citation>
    <scope>NUCLEOTIDE SEQUENCE [LARGE SCALE GENOMIC DNA]</scope>
    <source>
        <strain evidence="3 4">97</strain>
    </source>
</reference>
<feature type="region of interest" description="Disordered" evidence="2">
    <location>
        <begin position="1"/>
        <end position="34"/>
    </location>
</feature>
<name>A0ABY9XN74_9GAMM</name>
<feature type="compositionally biased region" description="Polar residues" evidence="2">
    <location>
        <begin position="144"/>
        <end position="156"/>
    </location>
</feature>
<dbReference type="InterPro" id="IPR025157">
    <property type="entry name" value="Hemagglutinin_rpt"/>
</dbReference>
<keyword evidence="1" id="KW-0800">Toxin</keyword>
<evidence type="ECO:0000313" key="4">
    <source>
        <dbReference type="Proteomes" id="UP001300348"/>
    </source>
</evidence>
<feature type="region of interest" description="Disordered" evidence="2">
    <location>
        <begin position="144"/>
        <end position="165"/>
    </location>
</feature>
<evidence type="ECO:0000256" key="1">
    <source>
        <dbReference type="ARBA" id="ARBA00022656"/>
    </source>
</evidence>
<dbReference type="Proteomes" id="UP001300348">
    <property type="component" value="Chromosome"/>
</dbReference>
<organism evidence="3 4">
    <name type="scientific">Xenorhabdus griffiniae</name>
    <dbReference type="NCBI Taxonomy" id="351672"/>
    <lineage>
        <taxon>Bacteria</taxon>
        <taxon>Pseudomonadati</taxon>
        <taxon>Pseudomonadota</taxon>
        <taxon>Gammaproteobacteria</taxon>
        <taxon>Enterobacterales</taxon>
        <taxon>Morganellaceae</taxon>
        <taxon>Xenorhabdus</taxon>
    </lineage>
</organism>
<accession>A0ABY9XN74</accession>
<keyword evidence="4" id="KW-1185">Reference proteome</keyword>
<proteinExistence type="predicted"/>
<dbReference type="GeneID" id="88855826"/>
<evidence type="ECO:0000256" key="2">
    <source>
        <dbReference type="SAM" id="MobiDB-lite"/>
    </source>
</evidence>
<dbReference type="EMBL" id="CP133647">
    <property type="protein sequence ID" value="WNH03907.1"/>
    <property type="molecule type" value="Genomic_DNA"/>
</dbReference>
<evidence type="ECO:0000313" key="3">
    <source>
        <dbReference type="EMBL" id="WNH03907.1"/>
    </source>
</evidence>
<feature type="compositionally biased region" description="Polar residues" evidence="2">
    <location>
        <begin position="25"/>
        <end position="34"/>
    </location>
</feature>
<protein>
    <submittedName>
        <fullName evidence="3">Hemagglutinin repeat-containing protein</fullName>
    </submittedName>
</protein>
<gene>
    <name evidence="3" type="ORF">QL112_009675</name>
</gene>
<dbReference type="Pfam" id="PF13332">
    <property type="entry name" value="Fil_haemagg_2"/>
    <property type="match status" value="1"/>
</dbReference>
<dbReference type="RefSeq" id="WP_189758931.1">
    <property type="nucleotide sequence ID" value="NZ_CAWPOC010000208.1"/>
</dbReference>
<feature type="compositionally biased region" description="Basic and acidic residues" evidence="2">
    <location>
        <begin position="13"/>
        <end position="24"/>
    </location>
</feature>